<evidence type="ECO:0000256" key="1">
    <source>
        <dbReference type="SAM" id="Coils"/>
    </source>
</evidence>
<sequence length="529" mass="63010">MEEHDIREENAVLRQRIVNAEQKMKQLVEALEKRNDQIKEWSRMFSDLQKQLYEAQESANTQASIVQERNKMIQQLSQMIDELRQQNYIQSNMNLKEAEELREDIKKQKLHLVDTLNHLLQAKIPAEEAFRELGEMLDKKSNQIDELKNNFEKLSTKYEQLNHDLENKDEEIRQLNRENFEMDQDIKVLKIQLADARSERRELAQIEQLNIEIEKLRQKLRKFDNDKTRLKKVGNKLRDDLKDRDSIIEQLQDNLNGVIEKNLDMRNRYTDLQTKNYNLQQKMSKMHDAEKQFNNKFQTKKAKAHMYKMQLKEAQEKISQFNQKKSKIAVNRMRKMHDEEDEVLKQKEMKIRLRQEIEKRLDAEQEVFNMKDEMEAIRAEIAKVKREYAELKGTDVEPLIDLLRDLQIEAITINNDYEELIESIPAEPSINEMGIPENFCESPLATKVLAQASQYFIENKELRVLLHKFARHASIYKRISNVIAKYPILSMEDIGTQEERGTWVLTADIEHLQRCVVKLHELLIRKKNL</sequence>
<dbReference type="Gene3D" id="1.10.287.1490">
    <property type="match status" value="1"/>
</dbReference>
<feature type="coiled-coil region" evidence="1">
    <location>
        <begin position="3"/>
        <end position="268"/>
    </location>
</feature>
<dbReference type="RefSeq" id="XP_068369284.1">
    <property type="nucleotide sequence ID" value="XM_068497279.1"/>
</dbReference>
<dbReference type="EMBL" id="MLAK01000145">
    <property type="protein sequence ID" value="OHT16148.1"/>
    <property type="molecule type" value="Genomic_DNA"/>
</dbReference>
<comment type="caution">
    <text evidence="2">The sequence shown here is derived from an EMBL/GenBank/DDBJ whole genome shotgun (WGS) entry which is preliminary data.</text>
</comment>
<evidence type="ECO:0000313" key="2">
    <source>
        <dbReference type="EMBL" id="OHT16148.1"/>
    </source>
</evidence>
<gene>
    <name evidence="2" type="ORF">TRFO_13482</name>
</gene>
<protein>
    <submittedName>
        <fullName evidence="2">Uncharacterized protein</fullName>
    </submittedName>
</protein>
<keyword evidence="3" id="KW-1185">Reference proteome</keyword>
<dbReference type="GeneID" id="94831983"/>
<evidence type="ECO:0000313" key="3">
    <source>
        <dbReference type="Proteomes" id="UP000179807"/>
    </source>
</evidence>
<dbReference type="Proteomes" id="UP000179807">
    <property type="component" value="Unassembled WGS sequence"/>
</dbReference>
<dbReference type="VEuPathDB" id="TrichDB:TRFO_13482"/>
<proteinExistence type="predicted"/>
<accession>A0A1J4L2F7</accession>
<organism evidence="2 3">
    <name type="scientific">Tritrichomonas foetus</name>
    <dbReference type="NCBI Taxonomy" id="1144522"/>
    <lineage>
        <taxon>Eukaryota</taxon>
        <taxon>Metamonada</taxon>
        <taxon>Parabasalia</taxon>
        <taxon>Tritrichomonadida</taxon>
        <taxon>Tritrichomonadidae</taxon>
        <taxon>Tritrichomonas</taxon>
    </lineage>
</organism>
<name>A0A1J4L2F7_9EUKA</name>
<dbReference type="OrthoDB" id="10437106at2759"/>
<keyword evidence="1" id="KW-0175">Coiled coil</keyword>
<reference evidence="2" key="1">
    <citation type="submission" date="2016-10" db="EMBL/GenBank/DDBJ databases">
        <authorList>
            <person name="Benchimol M."/>
            <person name="Almeida L.G."/>
            <person name="Vasconcelos A.T."/>
            <person name="Perreira-Neves A."/>
            <person name="Rosa I.A."/>
            <person name="Tasca T."/>
            <person name="Bogo M.R."/>
            <person name="de Souza W."/>
        </authorList>
    </citation>
    <scope>NUCLEOTIDE SEQUENCE [LARGE SCALE GENOMIC DNA]</scope>
    <source>
        <strain evidence="2">K</strain>
    </source>
</reference>
<feature type="coiled-coil region" evidence="1">
    <location>
        <begin position="304"/>
        <end position="423"/>
    </location>
</feature>
<dbReference type="AlphaFoldDB" id="A0A1J4L2F7"/>